<keyword evidence="3" id="KW-1185">Reference proteome</keyword>
<dbReference type="GO" id="GO:0006355">
    <property type="term" value="P:regulation of DNA-templated transcription"/>
    <property type="evidence" value="ECO:0007669"/>
    <property type="project" value="InterPro"/>
</dbReference>
<dbReference type="GeneID" id="106753162"/>
<organism evidence="3 4">
    <name type="scientific">Vigna radiata var. radiata</name>
    <name type="common">Mung bean</name>
    <name type="synonym">Phaseolus aureus</name>
    <dbReference type="NCBI Taxonomy" id="3916"/>
    <lineage>
        <taxon>Eukaryota</taxon>
        <taxon>Viridiplantae</taxon>
        <taxon>Streptophyta</taxon>
        <taxon>Embryophyta</taxon>
        <taxon>Tracheophyta</taxon>
        <taxon>Spermatophyta</taxon>
        <taxon>Magnoliopsida</taxon>
        <taxon>eudicotyledons</taxon>
        <taxon>Gunneridae</taxon>
        <taxon>Pentapetalae</taxon>
        <taxon>rosids</taxon>
        <taxon>fabids</taxon>
        <taxon>Fabales</taxon>
        <taxon>Fabaceae</taxon>
        <taxon>Papilionoideae</taxon>
        <taxon>50 kb inversion clade</taxon>
        <taxon>NPAAA clade</taxon>
        <taxon>indigoferoid/millettioid clade</taxon>
        <taxon>Phaseoleae</taxon>
        <taxon>Vigna</taxon>
    </lineage>
</organism>
<evidence type="ECO:0000313" key="4">
    <source>
        <dbReference type="RefSeq" id="XP_014490446.1"/>
    </source>
</evidence>
<dbReference type="OrthoDB" id="737278at2759"/>
<feature type="compositionally biased region" description="Low complexity" evidence="1">
    <location>
        <begin position="61"/>
        <end position="71"/>
    </location>
</feature>
<feature type="region of interest" description="Disordered" evidence="1">
    <location>
        <begin position="33"/>
        <end position="77"/>
    </location>
</feature>
<dbReference type="Gramene" id="Vradi0235s00050.1">
    <property type="protein sequence ID" value="Vradi0235s00050.1"/>
    <property type="gene ID" value="Vradi0235s00050"/>
</dbReference>
<dbReference type="KEGG" id="vra:106753162"/>
<accession>A0A1S3T9K6</accession>
<evidence type="ECO:0000259" key="2">
    <source>
        <dbReference type="PROSITE" id="PS51005"/>
    </source>
</evidence>
<dbReference type="GO" id="GO:0003677">
    <property type="term" value="F:DNA binding"/>
    <property type="evidence" value="ECO:0007669"/>
    <property type="project" value="InterPro"/>
</dbReference>
<feature type="domain" description="NAC" evidence="2">
    <location>
        <begin position="1"/>
        <end position="29"/>
    </location>
</feature>
<name>A0A1S3T9K6_VIGRR</name>
<sequence length="162" mass="17495">MHEYRPTLKELDGTNPGQNPYVLCRLFKKHDESLEGSNGEDVKRTASTPMTANHFPDEIQSDSSLDPASSSQITEGEKPLTVIHENSEEAISNIITAVDSHSDGCDAPAAQNQIVKPAAEIVLASFVSDGKQFKSTKQMGNVSVAEKISTISSQNNSFGNLF</sequence>
<dbReference type="RefSeq" id="XP_014490446.1">
    <property type="nucleotide sequence ID" value="XM_014634960.2"/>
</dbReference>
<gene>
    <name evidence="4" type="primary">LOC106753162</name>
</gene>
<proteinExistence type="predicted"/>
<protein>
    <submittedName>
        <fullName evidence="4">Protein NTM1-like 9 isoform X1</fullName>
    </submittedName>
</protein>
<evidence type="ECO:0000256" key="1">
    <source>
        <dbReference type="SAM" id="MobiDB-lite"/>
    </source>
</evidence>
<dbReference type="PROSITE" id="PS51005">
    <property type="entry name" value="NAC"/>
    <property type="match status" value="1"/>
</dbReference>
<evidence type="ECO:0000313" key="3">
    <source>
        <dbReference type="Proteomes" id="UP000087766"/>
    </source>
</evidence>
<dbReference type="AlphaFoldDB" id="A0A1S3T9K6"/>
<dbReference type="STRING" id="3916.A0A1S3T9K6"/>
<dbReference type="Proteomes" id="UP000087766">
    <property type="component" value="Unplaced"/>
</dbReference>
<dbReference type="InterPro" id="IPR003441">
    <property type="entry name" value="NAC-dom"/>
</dbReference>
<reference evidence="4" key="1">
    <citation type="submission" date="2025-08" db="UniProtKB">
        <authorList>
            <consortium name="RefSeq"/>
        </authorList>
    </citation>
    <scope>IDENTIFICATION</scope>
    <source>
        <tissue evidence="4">Leaf</tissue>
    </source>
</reference>